<evidence type="ECO:0000313" key="2">
    <source>
        <dbReference type="Proteomes" id="UP000031535"/>
    </source>
</evidence>
<proteinExistence type="predicted"/>
<evidence type="ECO:0000313" key="1">
    <source>
        <dbReference type="EMBL" id="KIH80984.1"/>
    </source>
</evidence>
<protein>
    <submittedName>
        <fullName evidence="1">Uncharacterized protein</fullName>
    </submittedName>
</protein>
<accession>A0A0C2E594</accession>
<dbReference type="STRING" id="226910.UCMB321_5282"/>
<organism evidence="1 2">
    <name type="scientific">Pseudomonas batumici</name>
    <dbReference type="NCBI Taxonomy" id="226910"/>
    <lineage>
        <taxon>Bacteria</taxon>
        <taxon>Pseudomonadati</taxon>
        <taxon>Pseudomonadota</taxon>
        <taxon>Gammaproteobacteria</taxon>
        <taxon>Pseudomonadales</taxon>
        <taxon>Pseudomonadaceae</taxon>
        <taxon>Pseudomonas</taxon>
    </lineage>
</organism>
<gene>
    <name evidence="1" type="ORF">UCMB321_5282</name>
</gene>
<keyword evidence="2" id="KW-1185">Reference proteome</keyword>
<dbReference type="EMBL" id="JXDG01000068">
    <property type="protein sequence ID" value="KIH80984.1"/>
    <property type="molecule type" value="Genomic_DNA"/>
</dbReference>
<sequence>MGIAGLFWSYWSEQLPVFRTLIGHLPAVLNQCWARLAGSGQ</sequence>
<dbReference type="AlphaFoldDB" id="A0A0C2E594"/>
<reference evidence="1 2" key="1">
    <citation type="submission" date="2015-01" db="EMBL/GenBank/DDBJ databases">
        <title>Complete genome of Pseudomonas batumici UCM B-321 producer of the batumin antibiotic with strong antistaphilococcal and potential anticancer activity.</title>
        <authorList>
            <person name="Klochko V.V."/>
            <person name="Zelena L.B."/>
            <person name="Elena K.A."/>
            <person name="Reva O.N."/>
        </authorList>
    </citation>
    <scope>NUCLEOTIDE SEQUENCE [LARGE SCALE GENOMIC DNA]</scope>
    <source>
        <strain evidence="1 2">UCM B-321</strain>
    </source>
</reference>
<comment type="caution">
    <text evidence="1">The sequence shown here is derived from an EMBL/GenBank/DDBJ whole genome shotgun (WGS) entry which is preliminary data.</text>
</comment>
<dbReference type="PATRIC" id="fig|226910.6.peg.5271"/>
<name>A0A0C2E594_9PSED</name>
<dbReference type="Proteomes" id="UP000031535">
    <property type="component" value="Unassembled WGS sequence"/>
</dbReference>